<feature type="transmembrane region" description="Helical" evidence="2">
    <location>
        <begin position="78"/>
        <end position="100"/>
    </location>
</feature>
<feature type="transmembrane region" description="Helical" evidence="2">
    <location>
        <begin position="30"/>
        <end position="58"/>
    </location>
</feature>
<feature type="transmembrane region" description="Helical" evidence="2">
    <location>
        <begin position="192"/>
        <end position="211"/>
    </location>
</feature>
<gene>
    <name evidence="3" type="ORF">LFYK43_13780</name>
</gene>
<feature type="transmembrane region" description="Helical" evidence="2">
    <location>
        <begin position="168"/>
        <end position="186"/>
    </location>
</feature>
<dbReference type="Gene3D" id="3.40.1690.10">
    <property type="entry name" value="secretion proteins EscU"/>
    <property type="match status" value="1"/>
</dbReference>
<dbReference type="AlphaFoldDB" id="A0A401ITS1"/>
<dbReference type="OrthoDB" id="9807950at2"/>
<keyword evidence="3" id="KW-0966">Cell projection</keyword>
<organism evidence="3 4">
    <name type="scientific">Ligilactobacillus salitolerans</name>
    <dbReference type="NCBI Taxonomy" id="1808352"/>
    <lineage>
        <taxon>Bacteria</taxon>
        <taxon>Bacillati</taxon>
        <taxon>Bacillota</taxon>
        <taxon>Bacilli</taxon>
        <taxon>Lactobacillales</taxon>
        <taxon>Lactobacillaceae</taxon>
        <taxon>Ligilactobacillus</taxon>
    </lineage>
</organism>
<evidence type="ECO:0000256" key="2">
    <source>
        <dbReference type="SAM" id="Phobius"/>
    </source>
</evidence>
<dbReference type="PRINTS" id="PR00950">
    <property type="entry name" value="TYPE3IMSPROT"/>
</dbReference>
<protein>
    <submittedName>
        <fullName evidence="3">Flagellar biosynthetic protein flhB</fullName>
    </submittedName>
</protein>
<feature type="compositionally biased region" description="Basic and acidic residues" evidence="1">
    <location>
        <begin position="1"/>
        <end position="11"/>
    </location>
</feature>
<feature type="region of interest" description="Disordered" evidence="1">
    <location>
        <begin position="1"/>
        <end position="23"/>
    </location>
</feature>
<keyword evidence="3" id="KW-0282">Flagellum</keyword>
<sequence length="354" mass="39658">MDKDGKTEKPTAKRRKDARKKGNVARSPDLTAALALLVFALIFVPAWQFSLGHFLPYLTGFLEQMGNYEHMYTDLPKVGLQAVLMIVIAAAPFLIVGYLISYLGNFVQIGFLFTTKPLKPDFKRLNPLSGLKRMFSLDAVINLAKTTAKFILIAFLCYRKYVSSLRDILNASSVGAAKILFFILNFCKELGVQIALVLLILGLVDLTYQNFSRTKKLKMSKQEIKEEMKQMEGDPQVKAKRKAQYQAMVRNSIAQVKDATVVLANPTHLALAIKYDKEETPVPQLLAKGADEVAQKMKAEAKKQNVPIIENKPLARAIYPKLEAGDFIPEEFFEPVANLIALVYRLDQEAKGKI</sequence>
<keyword evidence="4" id="KW-1185">Reference proteome</keyword>
<evidence type="ECO:0000256" key="1">
    <source>
        <dbReference type="SAM" id="MobiDB-lite"/>
    </source>
</evidence>
<keyword evidence="3" id="KW-0969">Cilium</keyword>
<dbReference type="SUPFAM" id="SSF160544">
    <property type="entry name" value="EscU C-terminal domain-like"/>
    <property type="match status" value="1"/>
</dbReference>
<dbReference type="Proteomes" id="UP000286848">
    <property type="component" value="Unassembled WGS sequence"/>
</dbReference>
<accession>A0A401ITS1</accession>
<dbReference type="InterPro" id="IPR029025">
    <property type="entry name" value="T3SS_substrate_exporter_C"/>
</dbReference>
<name>A0A401ITS1_9LACO</name>
<dbReference type="PANTHER" id="PTHR30531:SF12">
    <property type="entry name" value="FLAGELLAR BIOSYNTHETIC PROTEIN FLHB"/>
    <property type="match status" value="1"/>
</dbReference>
<proteinExistence type="predicted"/>
<keyword evidence="2" id="KW-1133">Transmembrane helix</keyword>
<dbReference type="RefSeq" id="WP_124976775.1">
    <property type="nucleotide sequence ID" value="NZ_BFFP01000021.1"/>
</dbReference>
<evidence type="ECO:0000313" key="3">
    <source>
        <dbReference type="EMBL" id="GBG94919.1"/>
    </source>
</evidence>
<dbReference type="Gene3D" id="6.10.250.2080">
    <property type="match status" value="1"/>
</dbReference>
<reference evidence="3 4" key="1">
    <citation type="journal article" date="2019" name="Int. J. Syst. Evol. Microbiol.">
        <title>Lactobacillus salitolerans sp. nov., a novel lactic acid bacterium isolated from spent mushroom substrates.</title>
        <authorList>
            <person name="Tohno M."/>
            <person name="Tanizawa Y."/>
            <person name="Kojima Y."/>
            <person name="Sakamoto M."/>
            <person name="Nakamura Y."/>
            <person name="Ohkuma M."/>
            <person name="Kobayashi H."/>
        </authorList>
    </citation>
    <scope>NUCLEOTIDE SEQUENCE [LARGE SCALE GENOMIC DNA]</scope>
    <source>
        <strain evidence="3 4">YK43</strain>
    </source>
</reference>
<keyword evidence="2" id="KW-0812">Transmembrane</keyword>
<dbReference type="GO" id="GO:0009306">
    <property type="term" value="P:protein secretion"/>
    <property type="evidence" value="ECO:0007669"/>
    <property type="project" value="InterPro"/>
</dbReference>
<dbReference type="InterPro" id="IPR006135">
    <property type="entry name" value="T3SS_substrate_exporter"/>
</dbReference>
<dbReference type="PANTHER" id="PTHR30531">
    <property type="entry name" value="FLAGELLAR BIOSYNTHETIC PROTEIN FLHB"/>
    <property type="match status" value="1"/>
</dbReference>
<feature type="compositionally biased region" description="Basic residues" evidence="1">
    <location>
        <begin position="12"/>
        <end position="23"/>
    </location>
</feature>
<evidence type="ECO:0000313" key="4">
    <source>
        <dbReference type="Proteomes" id="UP000286848"/>
    </source>
</evidence>
<keyword evidence="2" id="KW-0472">Membrane</keyword>
<comment type="caution">
    <text evidence="3">The sequence shown here is derived from an EMBL/GenBank/DDBJ whole genome shotgun (WGS) entry which is preliminary data.</text>
</comment>
<dbReference type="Pfam" id="PF01312">
    <property type="entry name" value="Bac_export_2"/>
    <property type="match status" value="1"/>
</dbReference>
<dbReference type="GO" id="GO:0005886">
    <property type="term" value="C:plasma membrane"/>
    <property type="evidence" value="ECO:0007669"/>
    <property type="project" value="TreeGrafter"/>
</dbReference>
<dbReference type="EMBL" id="BFFP01000021">
    <property type="protein sequence ID" value="GBG94919.1"/>
    <property type="molecule type" value="Genomic_DNA"/>
</dbReference>